<dbReference type="CDD" id="cd11304">
    <property type="entry name" value="Cadherin_repeat"/>
    <property type="match status" value="1"/>
</dbReference>
<name>A0A3P7LHF3_STRVU</name>
<accession>A0A3P7LHF3</accession>
<dbReference type="GO" id="GO:0005509">
    <property type="term" value="F:calcium ion binding"/>
    <property type="evidence" value="ECO:0007669"/>
    <property type="project" value="UniProtKB-UniRule"/>
</dbReference>
<evidence type="ECO:0000256" key="1">
    <source>
        <dbReference type="PROSITE-ProRule" id="PRU00043"/>
    </source>
</evidence>
<evidence type="ECO:0000259" key="2">
    <source>
        <dbReference type="PROSITE" id="PS50268"/>
    </source>
</evidence>
<evidence type="ECO:0000313" key="4">
    <source>
        <dbReference type="Proteomes" id="UP000270094"/>
    </source>
</evidence>
<proteinExistence type="predicted"/>
<keyword evidence="4" id="KW-1185">Reference proteome</keyword>
<dbReference type="Proteomes" id="UP000270094">
    <property type="component" value="Unassembled WGS sequence"/>
</dbReference>
<dbReference type="InterPro" id="IPR015919">
    <property type="entry name" value="Cadherin-like_sf"/>
</dbReference>
<dbReference type="OrthoDB" id="6252479at2759"/>
<dbReference type="AlphaFoldDB" id="A0A3P7LHF3"/>
<dbReference type="GO" id="GO:0016020">
    <property type="term" value="C:membrane"/>
    <property type="evidence" value="ECO:0007669"/>
    <property type="project" value="InterPro"/>
</dbReference>
<evidence type="ECO:0000313" key="3">
    <source>
        <dbReference type="EMBL" id="VDM78722.1"/>
    </source>
</evidence>
<organism evidence="3 4">
    <name type="scientific">Strongylus vulgaris</name>
    <name type="common">Blood worm</name>
    <dbReference type="NCBI Taxonomy" id="40348"/>
    <lineage>
        <taxon>Eukaryota</taxon>
        <taxon>Metazoa</taxon>
        <taxon>Ecdysozoa</taxon>
        <taxon>Nematoda</taxon>
        <taxon>Chromadorea</taxon>
        <taxon>Rhabditida</taxon>
        <taxon>Rhabditina</taxon>
        <taxon>Rhabditomorpha</taxon>
        <taxon>Strongyloidea</taxon>
        <taxon>Strongylidae</taxon>
        <taxon>Strongylus</taxon>
    </lineage>
</organism>
<dbReference type="PROSITE" id="PS50268">
    <property type="entry name" value="CADHERIN_2"/>
    <property type="match status" value="1"/>
</dbReference>
<dbReference type="SUPFAM" id="SSF49313">
    <property type="entry name" value="Cadherin-like"/>
    <property type="match status" value="1"/>
</dbReference>
<feature type="domain" description="Cadherin" evidence="2">
    <location>
        <begin position="8"/>
        <end position="46"/>
    </location>
</feature>
<reference evidence="3 4" key="1">
    <citation type="submission" date="2018-11" db="EMBL/GenBank/DDBJ databases">
        <authorList>
            <consortium name="Pathogen Informatics"/>
        </authorList>
    </citation>
    <scope>NUCLEOTIDE SEQUENCE [LARGE SCALE GENOMIC DNA]</scope>
</reference>
<sequence length="66" mass="7639">MSEERMNIKYSLKDPANEIQHFDIDESSGEVYVTKPLDYEETKYYSANEGFIGQNLLSEENSLNDV</sequence>
<dbReference type="Pfam" id="PF00028">
    <property type="entry name" value="Cadherin"/>
    <property type="match status" value="1"/>
</dbReference>
<protein>
    <recommendedName>
        <fullName evidence="2">Cadherin domain-containing protein</fullName>
    </recommendedName>
</protein>
<dbReference type="Gene3D" id="2.60.40.60">
    <property type="entry name" value="Cadherins"/>
    <property type="match status" value="1"/>
</dbReference>
<keyword evidence="1" id="KW-0106">Calcium</keyword>
<dbReference type="InterPro" id="IPR002126">
    <property type="entry name" value="Cadherin-like_dom"/>
</dbReference>
<gene>
    <name evidence="3" type="ORF">SVUK_LOCUS13720</name>
</gene>
<dbReference type="EMBL" id="UYYB01102758">
    <property type="protein sequence ID" value="VDM78722.1"/>
    <property type="molecule type" value="Genomic_DNA"/>
</dbReference>
<dbReference type="GO" id="GO:0007156">
    <property type="term" value="P:homophilic cell adhesion via plasma membrane adhesion molecules"/>
    <property type="evidence" value="ECO:0007669"/>
    <property type="project" value="InterPro"/>
</dbReference>